<organism evidence="2 3">
    <name type="scientific">Sarocladium strictum</name>
    <name type="common">Black bundle disease fungus</name>
    <name type="synonym">Acremonium strictum</name>
    <dbReference type="NCBI Taxonomy" id="5046"/>
    <lineage>
        <taxon>Eukaryota</taxon>
        <taxon>Fungi</taxon>
        <taxon>Dikarya</taxon>
        <taxon>Ascomycota</taxon>
        <taxon>Pezizomycotina</taxon>
        <taxon>Sordariomycetes</taxon>
        <taxon>Hypocreomycetidae</taxon>
        <taxon>Hypocreales</taxon>
        <taxon>Sarocladiaceae</taxon>
        <taxon>Sarocladium</taxon>
    </lineage>
</organism>
<proteinExistence type="predicted"/>
<accession>A0AA39L5P3</accession>
<reference evidence="2" key="1">
    <citation type="submission" date="2022-10" db="EMBL/GenBank/DDBJ databases">
        <title>Determination and structural analysis of whole genome sequence of Sarocladium strictum F4-1.</title>
        <authorList>
            <person name="Hu L."/>
            <person name="Jiang Y."/>
        </authorList>
    </citation>
    <scope>NUCLEOTIDE SEQUENCE</scope>
    <source>
        <strain evidence="2">F4-1</strain>
    </source>
</reference>
<gene>
    <name evidence="2" type="ORF">NLU13_7307</name>
</gene>
<name>A0AA39L5P3_SARSR</name>
<evidence type="ECO:0000256" key="1">
    <source>
        <dbReference type="SAM" id="MobiDB-lite"/>
    </source>
</evidence>
<dbReference type="Proteomes" id="UP001175261">
    <property type="component" value="Unassembled WGS sequence"/>
</dbReference>
<protein>
    <submittedName>
        <fullName evidence="2">Uncharacterized protein</fullName>
    </submittedName>
</protein>
<feature type="region of interest" description="Disordered" evidence="1">
    <location>
        <begin position="30"/>
        <end position="68"/>
    </location>
</feature>
<dbReference type="AlphaFoldDB" id="A0AA39L5P3"/>
<evidence type="ECO:0000313" key="3">
    <source>
        <dbReference type="Proteomes" id="UP001175261"/>
    </source>
</evidence>
<comment type="caution">
    <text evidence="2">The sequence shown here is derived from an EMBL/GenBank/DDBJ whole genome shotgun (WGS) entry which is preliminary data.</text>
</comment>
<evidence type="ECO:0000313" key="2">
    <source>
        <dbReference type="EMBL" id="KAK0384829.1"/>
    </source>
</evidence>
<sequence>MSTTATTSKQALDHVLADYEIRLTGTGAAAQGRISPESVSPLPEVQRDANTPPDWPTDHRRVPPYRPIDHSLDPAERIVYSNGVERAFITTMFFGLRLITATHRTWKYTGGRWRDDLFVCTIGGEY</sequence>
<dbReference type="EMBL" id="JAPDFR010000007">
    <property type="protein sequence ID" value="KAK0384829.1"/>
    <property type="molecule type" value="Genomic_DNA"/>
</dbReference>
<feature type="compositionally biased region" description="Basic and acidic residues" evidence="1">
    <location>
        <begin position="56"/>
        <end position="68"/>
    </location>
</feature>
<keyword evidence="3" id="KW-1185">Reference proteome</keyword>